<evidence type="ECO:0000313" key="2">
    <source>
        <dbReference type="EMBL" id="EXM40957.1"/>
    </source>
</evidence>
<dbReference type="AlphaFoldDB" id="A0A011V608"/>
<dbReference type="Proteomes" id="UP000021369">
    <property type="component" value="Unassembled WGS sequence"/>
</dbReference>
<evidence type="ECO:0000313" key="3">
    <source>
        <dbReference type="Proteomes" id="UP000021369"/>
    </source>
</evidence>
<comment type="caution">
    <text evidence="2">The sequence shown here is derived from an EMBL/GenBank/DDBJ whole genome shotgun (WGS) entry which is preliminary data.</text>
</comment>
<sequence length="611" mass="67644">MYNVYADNTMINDPSASSDNALTGTITKAVNGIDSFSFRMYSNNAGWDKLQCLKTHIHVSDVITGDSDTFHGRILTISPVQESSGLIYKDVQCEGELSYLQDSTQFYHNLRAQMYVILSAMLNDHNAQVDDDKKIYLGQCIANMSVDYEWGYGKTWETLQDLLAQEGVGGEIRLRYEDGTRYLDYTSETFSGGSDTVIEAGVNLISLTQTIDPTAMITDLYAYGARTGNTEQRVALPNVIYDEDRRTLAGGIVAGTVIFDNITDVSALETAAQAYFDAMRPIRKQYKITAADLSLIDHNFEEFKLGYQYKSRNPLIGVDEVVRLIGIQIKIEDRTKNTLTFGDKFETLTAMTSKKSKSFQMQLDKQPELIQAVVEHQSEIIRGVEGGYRYDRLDSNGKPLETIYMNSSDVDTAEYALRINHNGLGFWKKSTGGGTPLTGNYDYAWTINGLLNTAYITAQTITGLKFNNGNGTFEVDSNGNVTAKAITIKGGKINIETSNDQYDFVKLHCDDGQGGVWNMEILPNQLQITNSSQNGYIKLRPDGVWGYWGNQAKFHLSSTFGSLNLYGTNGVHAMAFDANNNFLAVKDGSGNQTILLNGNTGEIHAAGFIQT</sequence>
<dbReference type="RefSeq" id="WP_037284590.1">
    <property type="nucleotide sequence ID" value="NZ_JEOB01000001.1"/>
</dbReference>
<evidence type="ECO:0000259" key="1">
    <source>
        <dbReference type="Pfam" id="PF06605"/>
    </source>
</evidence>
<accession>A0A011V608</accession>
<name>A0A011V608_RUMAL</name>
<dbReference type="OrthoDB" id="5056238at2"/>
<protein>
    <recommendedName>
        <fullName evidence="1">Tail spike domain-containing protein</fullName>
    </recommendedName>
</protein>
<proteinExistence type="predicted"/>
<feature type="domain" description="Tail spike" evidence="1">
    <location>
        <begin position="137"/>
        <end position="350"/>
    </location>
</feature>
<organism evidence="2 3">
    <name type="scientific">Ruminococcus albus SY3</name>
    <dbReference type="NCBI Taxonomy" id="1341156"/>
    <lineage>
        <taxon>Bacteria</taxon>
        <taxon>Bacillati</taxon>
        <taxon>Bacillota</taxon>
        <taxon>Clostridia</taxon>
        <taxon>Eubacteriales</taxon>
        <taxon>Oscillospiraceae</taxon>
        <taxon>Ruminococcus</taxon>
    </lineage>
</organism>
<reference evidence="2 3" key="1">
    <citation type="submission" date="2013-06" db="EMBL/GenBank/DDBJ databases">
        <title>Rumen cellulosomics: divergent fiber-degrading strategies revealed by comparative genome-wide analysis of six Ruminococcal strains.</title>
        <authorList>
            <person name="Dassa B."/>
            <person name="Borovok I."/>
            <person name="Lamed R."/>
            <person name="Flint H."/>
            <person name="Yeoman C.J."/>
            <person name="White B."/>
            <person name="Bayer E.A."/>
        </authorList>
    </citation>
    <scope>NUCLEOTIDE SEQUENCE [LARGE SCALE GENOMIC DNA]</scope>
    <source>
        <strain evidence="2 3">SY3</strain>
    </source>
</reference>
<dbReference type="PATRIC" id="fig|1341156.4.peg.59"/>
<dbReference type="EMBL" id="JEOB01000001">
    <property type="protein sequence ID" value="EXM40957.1"/>
    <property type="molecule type" value="Genomic_DNA"/>
</dbReference>
<dbReference type="Pfam" id="PF06605">
    <property type="entry name" value="Prophage_tail"/>
    <property type="match status" value="1"/>
</dbReference>
<dbReference type="InterPro" id="IPR010572">
    <property type="entry name" value="Tail_dom"/>
</dbReference>
<gene>
    <name evidence="2" type="ORF">RASY3_01685</name>
</gene>
<keyword evidence="3" id="KW-1185">Reference proteome</keyword>